<dbReference type="PANTHER" id="PTHR35833">
    <property type="entry name" value="GALACTOSE-BINDING DOMAIN-LIKE, ARMADILLO-TYPE FOLD PROTEIN-RELATED"/>
    <property type="match status" value="1"/>
</dbReference>
<protein>
    <submittedName>
        <fullName evidence="2">Uncharacterized protein</fullName>
    </submittedName>
</protein>
<keyword evidence="3" id="KW-1185">Reference proteome</keyword>
<evidence type="ECO:0000313" key="3">
    <source>
        <dbReference type="Proteomes" id="UP001152561"/>
    </source>
</evidence>
<reference evidence="3" key="1">
    <citation type="journal article" date="2023" name="Proc. Natl. Acad. Sci. U.S.A.">
        <title>Genomic and structural basis for evolution of tropane alkaloid biosynthesis.</title>
        <authorList>
            <person name="Wanga Y.-J."/>
            <person name="Taina T."/>
            <person name="Yua J.-Y."/>
            <person name="Lia J."/>
            <person name="Xua B."/>
            <person name="Chenc J."/>
            <person name="D'Auriad J.C."/>
            <person name="Huanga J.-P."/>
            <person name="Huanga S.-X."/>
        </authorList>
    </citation>
    <scope>NUCLEOTIDE SEQUENCE [LARGE SCALE GENOMIC DNA]</scope>
    <source>
        <strain evidence="3">cv. KIB-2019</strain>
    </source>
</reference>
<dbReference type="EMBL" id="JAJAGQ010000004">
    <property type="protein sequence ID" value="KAJ8565701.1"/>
    <property type="molecule type" value="Genomic_DNA"/>
</dbReference>
<evidence type="ECO:0000313" key="2">
    <source>
        <dbReference type="EMBL" id="KAJ8565701.1"/>
    </source>
</evidence>
<dbReference type="PANTHER" id="PTHR35833:SF1">
    <property type="entry name" value="GALACTOSE-BINDING DOMAIN-CONTAINING PROTEIN"/>
    <property type="match status" value="1"/>
</dbReference>
<evidence type="ECO:0000256" key="1">
    <source>
        <dbReference type="SAM" id="Coils"/>
    </source>
</evidence>
<gene>
    <name evidence="2" type="ORF">K7X08_008277</name>
</gene>
<dbReference type="Proteomes" id="UP001152561">
    <property type="component" value="Unassembled WGS sequence"/>
</dbReference>
<organism evidence="2 3">
    <name type="scientific">Anisodus acutangulus</name>
    <dbReference type="NCBI Taxonomy" id="402998"/>
    <lineage>
        <taxon>Eukaryota</taxon>
        <taxon>Viridiplantae</taxon>
        <taxon>Streptophyta</taxon>
        <taxon>Embryophyta</taxon>
        <taxon>Tracheophyta</taxon>
        <taxon>Spermatophyta</taxon>
        <taxon>Magnoliopsida</taxon>
        <taxon>eudicotyledons</taxon>
        <taxon>Gunneridae</taxon>
        <taxon>Pentapetalae</taxon>
        <taxon>asterids</taxon>
        <taxon>lamiids</taxon>
        <taxon>Solanales</taxon>
        <taxon>Solanaceae</taxon>
        <taxon>Solanoideae</taxon>
        <taxon>Hyoscyameae</taxon>
        <taxon>Anisodus</taxon>
    </lineage>
</organism>
<accession>A0A9Q1RP67</accession>
<name>A0A9Q1RP67_9SOLA</name>
<dbReference type="AlphaFoldDB" id="A0A9Q1RP67"/>
<dbReference type="OrthoDB" id="1739806at2759"/>
<proteinExistence type="predicted"/>
<comment type="caution">
    <text evidence="2">The sequence shown here is derived from an EMBL/GenBank/DDBJ whole genome shotgun (WGS) entry which is preliminary data.</text>
</comment>
<sequence length="159" mass="18660">MASKMDAILLGHSPEALLLSDWSTEGWNVATLIENSTRQDNRLQQIKEEIKSLEKAKLKEEVVARRQRKLLSRHARQKFLEESGLREAELLQELHRERIAERKKIKHRENCNENLCKLNLEFDHRDENFHLQIVVGREKDTVKGKMEEQVMKGPEQVKG</sequence>
<feature type="coiled-coil region" evidence="1">
    <location>
        <begin position="29"/>
        <end position="63"/>
    </location>
</feature>
<keyword evidence="1" id="KW-0175">Coiled coil</keyword>